<dbReference type="EMBL" id="UINC01076849">
    <property type="protein sequence ID" value="SVC16403.1"/>
    <property type="molecule type" value="Genomic_DNA"/>
</dbReference>
<name>A0A382JYU5_9ZZZZ</name>
<proteinExistence type="predicted"/>
<dbReference type="AlphaFoldDB" id="A0A382JYU5"/>
<protein>
    <submittedName>
        <fullName evidence="1">Uncharacterized protein</fullName>
    </submittedName>
</protein>
<reference evidence="1" key="1">
    <citation type="submission" date="2018-05" db="EMBL/GenBank/DDBJ databases">
        <authorList>
            <person name="Lanie J.A."/>
            <person name="Ng W.-L."/>
            <person name="Kazmierczak K.M."/>
            <person name="Andrzejewski T.M."/>
            <person name="Davidsen T.M."/>
            <person name="Wayne K.J."/>
            <person name="Tettelin H."/>
            <person name="Glass J.I."/>
            <person name="Rusch D."/>
            <person name="Podicherti R."/>
            <person name="Tsui H.-C.T."/>
            <person name="Winkler M.E."/>
        </authorList>
    </citation>
    <scope>NUCLEOTIDE SEQUENCE</scope>
</reference>
<accession>A0A382JYU5</accession>
<organism evidence="1">
    <name type="scientific">marine metagenome</name>
    <dbReference type="NCBI Taxonomy" id="408172"/>
    <lineage>
        <taxon>unclassified sequences</taxon>
        <taxon>metagenomes</taxon>
        <taxon>ecological metagenomes</taxon>
    </lineage>
</organism>
<evidence type="ECO:0000313" key="1">
    <source>
        <dbReference type="EMBL" id="SVC16403.1"/>
    </source>
</evidence>
<gene>
    <name evidence="1" type="ORF">METZ01_LOCUS269257</name>
</gene>
<sequence length="79" mass="9054">MINETHKVTMKHTLVIDGVPQKVVPMPETSSYVKTSSVWDAIHTGIRPCKNVKVLVAHLERQRVRHSVSYGKEPFPRNY</sequence>